<evidence type="ECO:0000256" key="2">
    <source>
        <dbReference type="ARBA" id="ARBA00022729"/>
    </source>
</evidence>
<dbReference type="Pfam" id="PF13015">
    <property type="entry name" value="PRKCSH_1"/>
    <property type="match status" value="1"/>
</dbReference>
<evidence type="ECO:0000256" key="4">
    <source>
        <dbReference type="ARBA" id="ARBA00023157"/>
    </source>
</evidence>
<feature type="compositionally biased region" description="Acidic residues" evidence="6">
    <location>
        <begin position="426"/>
        <end position="441"/>
    </location>
</feature>
<evidence type="ECO:0000313" key="10">
    <source>
        <dbReference type="EMBL" id="RLU16255.1"/>
    </source>
</evidence>
<dbReference type="InterPro" id="IPR002172">
    <property type="entry name" value="LDrepeatLR_classA_rpt"/>
</dbReference>
<evidence type="ECO:0000256" key="3">
    <source>
        <dbReference type="ARBA" id="ARBA00022824"/>
    </source>
</evidence>
<dbReference type="InterPro" id="IPR039794">
    <property type="entry name" value="Gtb1-like"/>
</dbReference>
<dbReference type="Proteomes" id="UP000279307">
    <property type="component" value="Chromosome 12"/>
</dbReference>
<keyword evidence="4" id="KW-1015">Disulfide bond</keyword>
<evidence type="ECO:0000256" key="1">
    <source>
        <dbReference type="ARBA" id="ARBA00022387"/>
    </source>
</evidence>
<dbReference type="CDD" id="cd00112">
    <property type="entry name" value="LDLa"/>
    <property type="match status" value="1"/>
</dbReference>
<feature type="domain" description="EF-hand" evidence="8">
    <location>
        <begin position="355"/>
        <end position="383"/>
    </location>
</feature>
<dbReference type="Gene3D" id="2.70.130.10">
    <property type="entry name" value="Mannose-6-phosphate receptor binding domain"/>
    <property type="match status" value="1"/>
</dbReference>
<dbReference type="PROSITE" id="PS51914">
    <property type="entry name" value="MRH"/>
    <property type="match status" value="1"/>
</dbReference>
<dbReference type="OrthoDB" id="28322at2759"/>
<keyword evidence="7" id="KW-1133">Transmembrane helix</keyword>
<name>A0A3L8D713_OOCBI</name>
<dbReference type="GO" id="GO:0017177">
    <property type="term" value="C:glucosidase II complex"/>
    <property type="evidence" value="ECO:0007669"/>
    <property type="project" value="TreeGrafter"/>
</dbReference>
<dbReference type="PROSITE" id="PS50222">
    <property type="entry name" value="EF_HAND_2"/>
    <property type="match status" value="1"/>
</dbReference>
<dbReference type="InterPro" id="IPR044865">
    <property type="entry name" value="MRH_dom"/>
</dbReference>
<feature type="domain" description="MRH" evidence="9">
    <location>
        <begin position="509"/>
        <end position="610"/>
    </location>
</feature>
<keyword evidence="7" id="KW-0812">Transmembrane</keyword>
<feature type="coiled-coil region" evidence="5">
    <location>
        <begin position="459"/>
        <end position="496"/>
    </location>
</feature>
<keyword evidence="3" id="KW-0256">Endoplasmic reticulum</keyword>
<dbReference type="PANTHER" id="PTHR12630:SF1">
    <property type="entry name" value="GLUCOSIDASE 2 SUBUNIT BETA"/>
    <property type="match status" value="1"/>
</dbReference>
<evidence type="ECO:0000256" key="6">
    <source>
        <dbReference type="SAM" id="MobiDB-lite"/>
    </source>
</evidence>
<dbReference type="InterPro" id="IPR002048">
    <property type="entry name" value="EF_hand_dom"/>
</dbReference>
<keyword evidence="2" id="KW-0732">Signal</keyword>
<evidence type="ECO:0000256" key="7">
    <source>
        <dbReference type="SAM" id="Phobius"/>
    </source>
</evidence>
<evidence type="ECO:0000256" key="5">
    <source>
        <dbReference type="SAM" id="Coils"/>
    </source>
</evidence>
<evidence type="ECO:0000259" key="9">
    <source>
        <dbReference type="PROSITE" id="PS51914"/>
    </source>
</evidence>
<dbReference type="InterPro" id="IPR028146">
    <property type="entry name" value="PRKCSH_N"/>
</dbReference>
<dbReference type="Pfam" id="PF12999">
    <property type="entry name" value="PRKCSH-like"/>
    <property type="match status" value="1"/>
</dbReference>
<reference evidence="10" key="2">
    <citation type="submission" date="2018-07" db="EMBL/GenBank/DDBJ databases">
        <authorList>
            <person name="Mckenzie S.K."/>
            <person name="Kronauer D.J.C."/>
        </authorList>
    </citation>
    <scope>NUCLEOTIDE SEQUENCE</scope>
    <source>
        <strain evidence="10">Clonal line C1</strain>
    </source>
</reference>
<dbReference type="InterPro" id="IPR011992">
    <property type="entry name" value="EF-hand-dom_pair"/>
</dbReference>
<sequence>MCSQSTCSFYVKTAFRHSDYITKQSPYFAYAHYVPTTSKVLTGSRATVSLVVSCSNLKRAISRLRFARTGDVYFSSLSSSRKKLLRNILPSNLRMDGHRASRLLLMLIAVAASFLAPGHVAGSGVLQIRGVPVAKNSLYRPDRDFECLDGSRLIPFTRVNDDYCDCGDGSDEPGTAACAHGSFYCENAGHKPAYIPSSWVNDGVCDCCDTSDEYLSPANCVNNCNELGREARLEQQKAEQLAREGNKLRLELSTRGKSIKAEHHSRLVKLKADYEEAELIKKEKEMLKKYAEERESVALEKYKPVEPEVPSQAEITDDEQEEAGEESIQNEVVIKSFFNTLDSDASGTVTIAELQAVKRFDKDRNGEVSEEEALYFLGGKGEATLQEFIVIYQMSIKPFFKEEEAVAEEDDAHQPLDEPLDHEREEDNGEISEGEEEDVAEDEHQKEPLEPEVQYDEETQALVDEATSARERYQEAEKAVNELQSEIRQLEEKQERDYGPDEEYASLDGECFEYTDLEYIYKLCLYGKATQKSKSGSSEVTLGYWYDWAGPTGAKYSKMKYDRGLTCWNGPARSTIVTLSCSTENKLTSVSEPSRCEYAMEFSTPALCNPSLLETADTHDEL</sequence>
<dbReference type="AlphaFoldDB" id="A0A3L8D713"/>
<keyword evidence="5" id="KW-0175">Coiled coil</keyword>
<keyword evidence="7" id="KW-0472">Membrane</keyword>
<reference evidence="10" key="1">
    <citation type="journal article" date="2018" name="Genome Res.">
        <title>The genomic architecture and molecular evolution of ant odorant receptors.</title>
        <authorList>
            <person name="McKenzie S.K."/>
            <person name="Kronauer D.J.C."/>
        </authorList>
    </citation>
    <scope>NUCLEOTIDE SEQUENCE [LARGE SCALE GENOMIC DNA]</scope>
    <source>
        <strain evidence="10">Clonal line C1</strain>
    </source>
</reference>
<feature type="compositionally biased region" description="Acidic residues" evidence="6">
    <location>
        <begin position="315"/>
        <end position="325"/>
    </location>
</feature>
<dbReference type="SUPFAM" id="SSF50911">
    <property type="entry name" value="Mannose 6-phosphate receptor domain"/>
    <property type="match status" value="1"/>
</dbReference>
<feature type="compositionally biased region" description="Basic and acidic residues" evidence="6">
    <location>
        <begin position="412"/>
        <end position="425"/>
    </location>
</feature>
<accession>A0A3L8D713</accession>
<dbReference type="InterPro" id="IPR036055">
    <property type="entry name" value="LDL_receptor-like_sf"/>
</dbReference>
<dbReference type="SUPFAM" id="SSF47473">
    <property type="entry name" value="EF-hand"/>
    <property type="match status" value="1"/>
</dbReference>
<dbReference type="InterPro" id="IPR009011">
    <property type="entry name" value="Man6P_isomerase_rcpt-bd_dom_sf"/>
</dbReference>
<dbReference type="Gene3D" id="1.10.238.10">
    <property type="entry name" value="EF-hand"/>
    <property type="match status" value="1"/>
</dbReference>
<feature type="region of interest" description="Disordered" evidence="6">
    <location>
        <begin position="307"/>
        <end position="327"/>
    </location>
</feature>
<evidence type="ECO:0000259" key="8">
    <source>
        <dbReference type="PROSITE" id="PS50222"/>
    </source>
</evidence>
<feature type="coiled-coil region" evidence="5">
    <location>
        <begin position="224"/>
        <end position="300"/>
    </location>
</feature>
<proteinExistence type="predicted"/>
<dbReference type="SUPFAM" id="SSF57424">
    <property type="entry name" value="LDL receptor-like module"/>
    <property type="match status" value="1"/>
</dbReference>
<gene>
    <name evidence="10" type="ORF">DMN91_012015</name>
</gene>
<dbReference type="GO" id="GO:0005509">
    <property type="term" value="F:calcium ion binding"/>
    <property type="evidence" value="ECO:0007669"/>
    <property type="project" value="InterPro"/>
</dbReference>
<dbReference type="GO" id="GO:0006491">
    <property type="term" value="P:N-glycan processing"/>
    <property type="evidence" value="ECO:0007669"/>
    <property type="project" value="TreeGrafter"/>
</dbReference>
<feature type="transmembrane region" description="Helical" evidence="7">
    <location>
        <begin position="103"/>
        <end position="126"/>
    </location>
</feature>
<comment type="caution">
    <text evidence="10">The sequence shown here is derived from an EMBL/GenBank/DDBJ whole genome shotgun (WGS) entry which is preliminary data.</text>
</comment>
<dbReference type="InterPro" id="IPR036607">
    <property type="entry name" value="PRKCSH"/>
</dbReference>
<dbReference type="Gene3D" id="4.10.400.10">
    <property type="entry name" value="Low-density Lipoprotein Receptor"/>
    <property type="match status" value="2"/>
</dbReference>
<protein>
    <recommendedName>
        <fullName evidence="1">Glucosidase 2 subunit beta</fullName>
    </recommendedName>
</protein>
<dbReference type="EMBL" id="QOIP01000012">
    <property type="protein sequence ID" value="RLU16255.1"/>
    <property type="molecule type" value="Genomic_DNA"/>
</dbReference>
<organism evidence="10">
    <name type="scientific">Ooceraea biroi</name>
    <name type="common">Clonal raider ant</name>
    <name type="synonym">Cerapachys biroi</name>
    <dbReference type="NCBI Taxonomy" id="2015173"/>
    <lineage>
        <taxon>Eukaryota</taxon>
        <taxon>Metazoa</taxon>
        <taxon>Ecdysozoa</taxon>
        <taxon>Arthropoda</taxon>
        <taxon>Hexapoda</taxon>
        <taxon>Insecta</taxon>
        <taxon>Pterygota</taxon>
        <taxon>Neoptera</taxon>
        <taxon>Endopterygota</taxon>
        <taxon>Hymenoptera</taxon>
        <taxon>Apocrita</taxon>
        <taxon>Aculeata</taxon>
        <taxon>Formicoidea</taxon>
        <taxon>Formicidae</taxon>
        <taxon>Dorylinae</taxon>
        <taxon>Ooceraea</taxon>
    </lineage>
</organism>
<feature type="region of interest" description="Disordered" evidence="6">
    <location>
        <begin position="405"/>
        <end position="458"/>
    </location>
</feature>
<dbReference type="PANTHER" id="PTHR12630">
    <property type="entry name" value="N-LINKED OLIGOSACCHARIDE PROCESSING"/>
    <property type="match status" value="1"/>
</dbReference>